<dbReference type="Proteomes" id="UP000320390">
    <property type="component" value="Chromosome"/>
</dbReference>
<dbReference type="AlphaFoldDB" id="A0A518EMP3"/>
<dbReference type="OrthoDB" id="267771at2"/>
<accession>A0A518EMP3</accession>
<dbReference type="RefSeq" id="WP_145194770.1">
    <property type="nucleotide sequence ID" value="NZ_CP036434.1"/>
</dbReference>
<dbReference type="Gene3D" id="2.40.50.870">
    <property type="entry name" value="Protein of unknown function (DUF3299)"/>
    <property type="match status" value="1"/>
</dbReference>
<sequence>MPLYILIVLLGGILAAPSLLMDTTKSVGEMALKAYERGPKPGGGGDAIEVSILALKNVNYRRGRALPKWVQELDGKRVSLWGYMAIGTLEGRESFELVPESCECGRSKINHFVDVTLTKGRTKYIPGRITLEGVFHASEEETDGFITSLYRLRTPELPR</sequence>
<protein>
    <submittedName>
        <fullName evidence="1">Uncharacterized protein</fullName>
    </submittedName>
</protein>
<name>A0A518EMP3_9BACT</name>
<evidence type="ECO:0000313" key="2">
    <source>
        <dbReference type="Proteomes" id="UP000320390"/>
    </source>
</evidence>
<organism evidence="1 2">
    <name type="scientific">Saltatorellus ferox</name>
    <dbReference type="NCBI Taxonomy" id="2528018"/>
    <lineage>
        <taxon>Bacteria</taxon>
        <taxon>Pseudomonadati</taxon>
        <taxon>Planctomycetota</taxon>
        <taxon>Planctomycetia</taxon>
        <taxon>Planctomycetia incertae sedis</taxon>
        <taxon>Saltatorellus</taxon>
    </lineage>
</organism>
<gene>
    <name evidence="1" type="ORF">Poly30_08540</name>
</gene>
<reference evidence="1 2" key="1">
    <citation type="submission" date="2019-02" db="EMBL/GenBank/DDBJ databases">
        <title>Deep-cultivation of Planctomycetes and their phenomic and genomic characterization uncovers novel biology.</title>
        <authorList>
            <person name="Wiegand S."/>
            <person name="Jogler M."/>
            <person name="Boedeker C."/>
            <person name="Pinto D."/>
            <person name="Vollmers J."/>
            <person name="Rivas-Marin E."/>
            <person name="Kohn T."/>
            <person name="Peeters S.H."/>
            <person name="Heuer A."/>
            <person name="Rast P."/>
            <person name="Oberbeckmann S."/>
            <person name="Bunk B."/>
            <person name="Jeske O."/>
            <person name="Meyerdierks A."/>
            <person name="Storesund J.E."/>
            <person name="Kallscheuer N."/>
            <person name="Luecker S."/>
            <person name="Lage O.M."/>
            <person name="Pohl T."/>
            <person name="Merkel B.J."/>
            <person name="Hornburger P."/>
            <person name="Mueller R.-W."/>
            <person name="Bruemmer F."/>
            <person name="Labrenz M."/>
            <person name="Spormann A.M."/>
            <person name="Op den Camp H."/>
            <person name="Overmann J."/>
            <person name="Amann R."/>
            <person name="Jetten M.S.M."/>
            <person name="Mascher T."/>
            <person name="Medema M.H."/>
            <person name="Devos D.P."/>
            <person name="Kaster A.-K."/>
            <person name="Ovreas L."/>
            <person name="Rohde M."/>
            <person name="Galperin M.Y."/>
            <person name="Jogler C."/>
        </authorList>
    </citation>
    <scope>NUCLEOTIDE SEQUENCE [LARGE SCALE GENOMIC DNA]</scope>
    <source>
        <strain evidence="1 2">Poly30</strain>
    </source>
</reference>
<evidence type="ECO:0000313" key="1">
    <source>
        <dbReference type="EMBL" id="QDV05357.1"/>
    </source>
</evidence>
<dbReference type="EMBL" id="CP036434">
    <property type="protein sequence ID" value="QDV05357.1"/>
    <property type="molecule type" value="Genomic_DNA"/>
</dbReference>
<proteinExistence type="predicted"/>
<keyword evidence="2" id="KW-1185">Reference proteome</keyword>